<evidence type="ECO:0000313" key="1">
    <source>
        <dbReference type="EMBL" id="JAQ12975.1"/>
    </source>
</evidence>
<feature type="non-terminal residue" evidence="1">
    <location>
        <position position="1"/>
    </location>
</feature>
<organism evidence="1">
    <name type="scientific">Lygus hesperus</name>
    <name type="common">Western plant bug</name>
    <dbReference type="NCBI Taxonomy" id="30085"/>
    <lineage>
        <taxon>Eukaryota</taxon>
        <taxon>Metazoa</taxon>
        <taxon>Ecdysozoa</taxon>
        <taxon>Arthropoda</taxon>
        <taxon>Hexapoda</taxon>
        <taxon>Insecta</taxon>
        <taxon>Pterygota</taxon>
        <taxon>Neoptera</taxon>
        <taxon>Paraneoptera</taxon>
        <taxon>Hemiptera</taxon>
        <taxon>Heteroptera</taxon>
        <taxon>Panheteroptera</taxon>
        <taxon>Cimicomorpha</taxon>
        <taxon>Miridae</taxon>
        <taxon>Mirini</taxon>
        <taxon>Lygus</taxon>
    </lineage>
</organism>
<dbReference type="AlphaFoldDB" id="A0A146M153"/>
<sequence>STGSAIRGIWEKIALLITYYLSWVPFKYQNCINNNKLGIVEFIQNPSPQAPNCIMHPIRCLKFGYSTTYSSAPCRGEPIPTFVVTAPVEELFKFTNLRGFNMCPTPSAFNRAGGQIRTGSLRIEYGLRIVQMKPLKKVLRSTMVSHS</sequence>
<proteinExistence type="predicted"/>
<dbReference type="EMBL" id="GDHC01005654">
    <property type="protein sequence ID" value="JAQ12975.1"/>
    <property type="molecule type" value="Transcribed_RNA"/>
</dbReference>
<reference evidence="1" key="1">
    <citation type="journal article" date="2016" name="Gigascience">
        <title>De novo construction of an expanded transcriptome assembly for the western tarnished plant bug, Lygus hesperus.</title>
        <authorList>
            <person name="Tassone E.E."/>
            <person name="Geib S.M."/>
            <person name="Hall B."/>
            <person name="Fabrick J.A."/>
            <person name="Brent C.S."/>
            <person name="Hull J.J."/>
        </authorList>
    </citation>
    <scope>NUCLEOTIDE SEQUENCE</scope>
</reference>
<name>A0A146M153_LYGHE</name>
<gene>
    <name evidence="1" type="ORF">g.67507</name>
</gene>
<accession>A0A146M153</accession>
<protein>
    <submittedName>
        <fullName evidence="1">Uncharacterized protein</fullName>
    </submittedName>
</protein>